<dbReference type="Proteomes" id="UP000773462">
    <property type="component" value="Unassembled WGS sequence"/>
</dbReference>
<dbReference type="EMBL" id="JAGGLV010000006">
    <property type="protein sequence ID" value="MBP2112117.1"/>
    <property type="molecule type" value="Genomic_DNA"/>
</dbReference>
<name>A0ABS4NPX4_9BACL</name>
<evidence type="ECO:0000256" key="1">
    <source>
        <dbReference type="SAM" id="SignalP"/>
    </source>
</evidence>
<evidence type="ECO:0000259" key="2">
    <source>
        <dbReference type="Pfam" id="PF07833"/>
    </source>
</evidence>
<keyword evidence="1" id="KW-0732">Signal</keyword>
<feature type="signal peptide" evidence="1">
    <location>
        <begin position="1"/>
        <end position="29"/>
    </location>
</feature>
<dbReference type="Pfam" id="PF07833">
    <property type="entry name" value="Cu_amine_oxidN1"/>
    <property type="match status" value="1"/>
</dbReference>
<feature type="chain" id="PRO_5046031856" description="Copper amine oxidase-like N-terminal domain-containing protein" evidence="1">
    <location>
        <begin position="30"/>
        <end position="379"/>
    </location>
</feature>
<proteinExistence type="predicted"/>
<dbReference type="SUPFAM" id="SSF55383">
    <property type="entry name" value="Copper amine oxidase, domain N"/>
    <property type="match status" value="1"/>
</dbReference>
<dbReference type="RefSeq" id="WP_209872710.1">
    <property type="nucleotide sequence ID" value="NZ_JAGGLV010000006.1"/>
</dbReference>
<evidence type="ECO:0000313" key="4">
    <source>
        <dbReference type="Proteomes" id="UP000773462"/>
    </source>
</evidence>
<feature type="domain" description="Copper amine oxidase-like N-terminal" evidence="2">
    <location>
        <begin position="52"/>
        <end position="148"/>
    </location>
</feature>
<accession>A0ABS4NPX4</accession>
<sequence>MKLFSISKSLIIGMSVMVSMVLTMNTAGAEGTASQAVSVIFDGIKSPLSAGYPYAENGITMIPFRIISGKLGTQSSWNAATKVLTLKQKENNIILTVGSSYAKVNGVPTALGAKVVQKDGMTMIPLTVVSDLLGAEVEVDELIQSVHIHTPGKELGKLDDFGRKIRTTNLPKNYKDYPYILEDIPNEMYEMKNTINYVAKEADTGAKLYATKEVTSEGIAKVINRMNIGYNLRLSVDYKTINPASFAREVFKYENQSVSIREDDIRKYAEWVKKNRIQIEGSIDPEPSVMYYPGTGDYRVRSKFRFRINSFTEYKDLILDEYFSTTHYMNNERLKKGVWYEGYADIAVSTNYYNGDPFKHMTVDALSSLFENSIMYEVK</sequence>
<evidence type="ECO:0000313" key="3">
    <source>
        <dbReference type="EMBL" id="MBP2112117.1"/>
    </source>
</evidence>
<organism evidence="3 4">
    <name type="scientific">Paenibacillus silagei</name>
    <dbReference type="NCBI Taxonomy" id="1670801"/>
    <lineage>
        <taxon>Bacteria</taxon>
        <taxon>Bacillati</taxon>
        <taxon>Bacillota</taxon>
        <taxon>Bacilli</taxon>
        <taxon>Bacillales</taxon>
        <taxon>Paenibacillaceae</taxon>
        <taxon>Paenibacillus</taxon>
    </lineage>
</organism>
<comment type="caution">
    <text evidence="3">The sequence shown here is derived from an EMBL/GenBank/DDBJ whole genome shotgun (WGS) entry which is preliminary data.</text>
</comment>
<gene>
    <name evidence="3" type="ORF">J2Z70_002271</name>
</gene>
<reference evidence="3 4" key="1">
    <citation type="submission" date="2021-03" db="EMBL/GenBank/DDBJ databases">
        <title>Genomic Encyclopedia of Type Strains, Phase IV (KMG-IV): sequencing the most valuable type-strain genomes for metagenomic binning, comparative biology and taxonomic classification.</title>
        <authorList>
            <person name="Goeker M."/>
        </authorList>
    </citation>
    <scope>NUCLEOTIDE SEQUENCE [LARGE SCALE GENOMIC DNA]</scope>
    <source>
        <strain evidence="3 4">DSM 101953</strain>
    </source>
</reference>
<dbReference type="InterPro" id="IPR036582">
    <property type="entry name" value="Mao_N_sf"/>
</dbReference>
<protein>
    <recommendedName>
        <fullName evidence="2">Copper amine oxidase-like N-terminal domain-containing protein</fullName>
    </recommendedName>
</protein>
<keyword evidence="4" id="KW-1185">Reference proteome</keyword>
<dbReference type="Gene3D" id="3.30.457.10">
    <property type="entry name" value="Copper amine oxidase-like, N-terminal domain"/>
    <property type="match status" value="1"/>
</dbReference>
<dbReference type="InterPro" id="IPR012854">
    <property type="entry name" value="Cu_amine_oxidase-like_N"/>
</dbReference>